<proteinExistence type="predicted"/>
<dbReference type="EMBL" id="JBBWWR010000013">
    <property type="protein sequence ID" value="KAK8956421.1"/>
    <property type="molecule type" value="Genomic_DNA"/>
</dbReference>
<comment type="caution">
    <text evidence="1">The sequence shown here is derived from an EMBL/GenBank/DDBJ whole genome shotgun (WGS) entry which is preliminary data.</text>
</comment>
<dbReference type="Proteomes" id="UP001412067">
    <property type="component" value="Unassembled WGS sequence"/>
</dbReference>
<gene>
    <name evidence="1" type="ORF">KSP40_PGU001767</name>
</gene>
<protein>
    <submittedName>
        <fullName evidence="1">Uncharacterized protein</fullName>
    </submittedName>
</protein>
<organism evidence="1 2">
    <name type="scientific">Platanthera guangdongensis</name>
    <dbReference type="NCBI Taxonomy" id="2320717"/>
    <lineage>
        <taxon>Eukaryota</taxon>
        <taxon>Viridiplantae</taxon>
        <taxon>Streptophyta</taxon>
        <taxon>Embryophyta</taxon>
        <taxon>Tracheophyta</taxon>
        <taxon>Spermatophyta</taxon>
        <taxon>Magnoliopsida</taxon>
        <taxon>Liliopsida</taxon>
        <taxon>Asparagales</taxon>
        <taxon>Orchidaceae</taxon>
        <taxon>Orchidoideae</taxon>
        <taxon>Orchideae</taxon>
        <taxon>Orchidinae</taxon>
        <taxon>Platanthera</taxon>
    </lineage>
</organism>
<reference evidence="1 2" key="1">
    <citation type="journal article" date="2022" name="Nat. Plants">
        <title>Genomes of leafy and leafless Platanthera orchids illuminate the evolution of mycoheterotrophy.</title>
        <authorList>
            <person name="Li M.H."/>
            <person name="Liu K.W."/>
            <person name="Li Z."/>
            <person name="Lu H.C."/>
            <person name="Ye Q.L."/>
            <person name="Zhang D."/>
            <person name="Wang J.Y."/>
            <person name="Li Y.F."/>
            <person name="Zhong Z.M."/>
            <person name="Liu X."/>
            <person name="Yu X."/>
            <person name="Liu D.K."/>
            <person name="Tu X.D."/>
            <person name="Liu B."/>
            <person name="Hao Y."/>
            <person name="Liao X.Y."/>
            <person name="Jiang Y.T."/>
            <person name="Sun W.H."/>
            <person name="Chen J."/>
            <person name="Chen Y.Q."/>
            <person name="Ai Y."/>
            <person name="Zhai J.W."/>
            <person name="Wu S.S."/>
            <person name="Zhou Z."/>
            <person name="Hsiao Y.Y."/>
            <person name="Wu W.L."/>
            <person name="Chen Y.Y."/>
            <person name="Lin Y.F."/>
            <person name="Hsu J.L."/>
            <person name="Li C.Y."/>
            <person name="Wang Z.W."/>
            <person name="Zhao X."/>
            <person name="Zhong W.Y."/>
            <person name="Ma X.K."/>
            <person name="Ma L."/>
            <person name="Huang J."/>
            <person name="Chen G.Z."/>
            <person name="Huang M.Z."/>
            <person name="Huang L."/>
            <person name="Peng D.H."/>
            <person name="Luo Y.B."/>
            <person name="Zou S.Q."/>
            <person name="Chen S.P."/>
            <person name="Lan S."/>
            <person name="Tsai W.C."/>
            <person name="Van de Peer Y."/>
            <person name="Liu Z.J."/>
        </authorList>
    </citation>
    <scope>NUCLEOTIDE SEQUENCE [LARGE SCALE GENOMIC DNA]</scope>
    <source>
        <strain evidence="1">Lor288</strain>
    </source>
</reference>
<evidence type="ECO:0000313" key="1">
    <source>
        <dbReference type="EMBL" id="KAK8956421.1"/>
    </source>
</evidence>
<accession>A0ABR2M1R3</accession>
<name>A0ABR2M1R3_9ASPA</name>
<sequence length="54" mass="6573">MQRILPIIHLKLQLKSSTQVMYKTRVDETYITRPWELLPYCWTWGVRKAQAPHF</sequence>
<evidence type="ECO:0000313" key="2">
    <source>
        <dbReference type="Proteomes" id="UP001412067"/>
    </source>
</evidence>
<keyword evidence="2" id="KW-1185">Reference proteome</keyword>